<dbReference type="Gene3D" id="1.20.1270.220">
    <property type="match status" value="1"/>
</dbReference>
<feature type="region of interest" description="Disordered" evidence="3">
    <location>
        <begin position="360"/>
        <end position="448"/>
    </location>
</feature>
<dbReference type="HOGENOM" id="CLU_001499_2_1_1"/>
<dbReference type="GO" id="GO:0005634">
    <property type="term" value="C:nucleus"/>
    <property type="evidence" value="ECO:0007669"/>
    <property type="project" value="TreeGrafter"/>
</dbReference>
<accession>C4JRP6</accession>
<feature type="compositionally biased region" description="Low complexity" evidence="3">
    <location>
        <begin position="394"/>
        <end position="409"/>
    </location>
</feature>
<dbReference type="CDD" id="cd05500">
    <property type="entry name" value="Bromo_BDF1_2_I"/>
    <property type="match status" value="1"/>
</dbReference>
<evidence type="ECO:0000313" key="6">
    <source>
        <dbReference type="EMBL" id="EEP80293.1"/>
    </source>
</evidence>
<dbReference type="GeneID" id="8439256"/>
<feature type="region of interest" description="Disordered" evidence="3">
    <location>
        <begin position="611"/>
        <end position="663"/>
    </location>
</feature>
<proteinExistence type="predicted"/>
<feature type="compositionally biased region" description="Polar residues" evidence="3">
    <location>
        <begin position="86"/>
        <end position="99"/>
    </location>
</feature>
<dbReference type="CDD" id="cd05499">
    <property type="entry name" value="Bromo_BDF1_2_II"/>
    <property type="match status" value="1"/>
</dbReference>
<feature type="region of interest" description="Disordered" evidence="3">
    <location>
        <begin position="567"/>
        <end position="596"/>
    </location>
</feature>
<dbReference type="PROSITE" id="PS51525">
    <property type="entry name" value="NET"/>
    <property type="match status" value="1"/>
</dbReference>
<feature type="compositionally biased region" description="Polar residues" evidence="3">
    <location>
        <begin position="23"/>
        <end position="32"/>
    </location>
</feature>
<dbReference type="SMART" id="SM00297">
    <property type="entry name" value="BROMO"/>
    <property type="match status" value="2"/>
</dbReference>
<evidence type="ECO:0000256" key="2">
    <source>
        <dbReference type="PROSITE-ProRule" id="PRU00035"/>
    </source>
</evidence>
<reference evidence="7" key="1">
    <citation type="journal article" date="2009" name="Genome Res.">
        <title>Comparative genomic analyses of the human fungal pathogens Coccidioides and their relatives.</title>
        <authorList>
            <person name="Sharpton T.J."/>
            <person name="Stajich J.E."/>
            <person name="Rounsley S.D."/>
            <person name="Gardner M.J."/>
            <person name="Wortman J.R."/>
            <person name="Jordar V.S."/>
            <person name="Maiti R."/>
            <person name="Kodira C.D."/>
            <person name="Neafsey D.E."/>
            <person name="Zeng Q."/>
            <person name="Hung C.-Y."/>
            <person name="McMahan C."/>
            <person name="Muszewska A."/>
            <person name="Grynberg M."/>
            <person name="Mandel M.A."/>
            <person name="Kellner E.M."/>
            <person name="Barker B.M."/>
            <person name="Galgiani J.N."/>
            <person name="Orbach M.J."/>
            <person name="Kirkland T.N."/>
            <person name="Cole G.T."/>
            <person name="Henn M.R."/>
            <person name="Birren B.W."/>
            <person name="Taylor J.W."/>
        </authorList>
    </citation>
    <scope>NUCLEOTIDE SEQUENCE [LARGE SCALE GENOMIC DNA]</scope>
    <source>
        <strain evidence="7">UAMH 1704</strain>
    </source>
</reference>
<dbReference type="PROSITE" id="PS00633">
    <property type="entry name" value="BROMODOMAIN_1"/>
    <property type="match status" value="1"/>
</dbReference>
<dbReference type="RefSeq" id="XP_002584446.1">
    <property type="nucleotide sequence ID" value="XM_002584400.1"/>
</dbReference>
<feature type="region of interest" description="Disordered" evidence="3">
    <location>
        <begin position="734"/>
        <end position="807"/>
    </location>
</feature>
<dbReference type="AlphaFoldDB" id="C4JRP6"/>
<dbReference type="InterPro" id="IPR001487">
    <property type="entry name" value="Bromodomain"/>
</dbReference>
<sequence>MATPPSEATLEDKVKPLSLTDPPATSNITGGTEQAPALPAKVGEAAAGTNGRLSPVANGNSLTNGTKEPLNSLTPSPTENEETATEPISSNGLQPQADQVGSPKVSIADAKAENMRDAESEADLQKEPSVPNAGLEAVTSTSAEMAEVKSPPKAEKFLDTMPSQPISPPATAPVVESSELHSTTAPPPLSINQDQDQKMTDAPPLSPSKVSREREEDETDEPAAKRTKTDTTPSQDDFKVPELPATTAEATHPAMTPLQSKFFTRTLAALKRTHDARFFRTPVDPVKLNIPNYPLIIKHPMDMHTMEEKVKHGAYKTADEVIADFNLIVDNCVTFNGPEHVVTIECLRLKENWERHLAKLPSPNEVEPTAAEKKAKKASAAPTKTQPTRRESQAKTNAAKANNASSPTTFALGPEGLPLIRRDSTTVDGRPKRSIHPPKNRDLPYSSKPKKKKFHWELKFCEEVMDDLHKPKNYNLASPFYQPVDPVALNIPTYHNIIKKPMDLSTIRTKLQTGQYENSKEMENDVRLMFRNCYKFNIPGDPTYNAGKKLEEIFDSKWAQKARWLEAHDPTSAHQSDSSDNESSEEEGSDDDEQSEKLHILQKQIAEMSKQVEAIRQKKKKTPPTSSKKGGKPKSGKKDLKKGGPGRKDKKGGVKSSKPEKQRWITYREKQIISNGISSLPENKVQDALHIIQSNVPALKGTDQTEVELDIDELPNNVLVLLLNFVKKHAPQTLEYDEPAPEPLPTSVTSKPKKNKPMNAHEQEAQIGRLAGTLSKFQGGGQSSDPIHSEAAPESSDDDDSEESEEE</sequence>
<dbReference type="InterPro" id="IPR027353">
    <property type="entry name" value="NET_dom"/>
</dbReference>
<dbReference type="eggNOG" id="KOG1474">
    <property type="taxonomic scope" value="Eukaryota"/>
</dbReference>
<feature type="compositionally biased region" description="Basic and acidic residues" evidence="3">
    <location>
        <begin position="110"/>
        <end position="126"/>
    </location>
</feature>
<keyword evidence="1 2" id="KW-0103">Bromodomain</keyword>
<dbReference type="Pfam" id="PF17035">
    <property type="entry name" value="BET"/>
    <property type="match status" value="1"/>
</dbReference>
<dbReference type="PROSITE" id="PS50014">
    <property type="entry name" value="BROMODOMAIN_2"/>
    <property type="match status" value="2"/>
</dbReference>
<protein>
    <recommendedName>
        <fullName evidence="8">Bromodomain-containing protein</fullName>
    </recommendedName>
</protein>
<dbReference type="InterPro" id="IPR036427">
    <property type="entry name" value="Bromodomain-like_sf"/>
</dbReference>
<evidence type="ECO:0008006" key="8">
    <source>
        <dbReference type="Google" id="ProtNLM"/>
    </source>
</evidence>
<dbReference type="SUPFAM" id="SSF47370">
    <property type="entry name" value="Bromodomain"/>
    <property type="match status" value="2"/>
</dbReference>
<dbReference type="InParanoid" id="C4JRP6"/>
<dbReference type="Proteomes" id="UP000002058">
    <property type="component" value="Unassembled WGS sequence"/>
</dbReference>
<dbReference type="GO" id="GO:0006338">
    <property type="term" value="P:chromatin remodeling"/>
    <property type="evidence" value="ECO:0007669"/>
    <property type="project" value="TreeGrafter"/>
</dbReference>
<feature type="compositionally biased region" description="Acidic residues" evidence="3">
    <location>
        <begin position="579"/>
        <end position="594"/>
    </location>
</feature>
<evidence type="ECO:0000256" key="1">
    <source>
        <dbReference type="ARBA" id="ARBA00023117"/>
    </source>
</evidence>
<feature type="compositionally biased region" description="Basic and acidic residues" evidence="3">
    <location>
        <begin position="420"/>
        <end position="431"/>
    </location>
</feature>
<dbReference type="InterPro" id="IPR018359">
    <property type="entry name" value="Bromodomain_CS"/>
</dbReference>
<organism evidence="6 7">
    <name type="scientific">Uncinocarpus reesii (strain UAMH 1704)</name>
    <dbReference type="NCBI Taxonomy" id="336963"/>
    <lineage>
        <taxon>Eukaryota</taxon>
        <taxon>Fungi</taxon>
        <taxon>Dikarya</taxon>
        <taxon>Ascomycota</taxon>
        <taxon>Pezizomycotina</taxon>
        <taxon>Eurotiomycetes</taxon>
        <taxon>Eurotiomycetidae</taxon>
        <taxon>Onygenales</taxon>
        <taxon>Onygenaceae</taxon>
        <taxon>Uncinocarpus</taxon>
    </lineage>
</organism>
<dbReference type="InterPro" id="IPR038336">
    <property type="entry name" value="NET_sf"/>
</dbReference>
<dbReference type="PANTHER" id="PTHR22880">
    <property type="entry name" value="FALZ-RELATED BROMODOMAIN-CONTAINING PROTEINS"/>
    <property type="match status" value="1"/>
</dbReference>
<feature type="domain" description="Bromo" evidence="4">
    <location>
        <begin position="271"/>
        <end position="343"/>
    </location>
</feature>
<feature type="domain" description="Bromo" evidence="4">
    <location>
        <begin position="472"/>
        <end position="544"/>
    </location>
</feature>
<dbReference type="Gene3D" id="1.20.920.10">
    <property type="entry name" value="Bromodomain-like"/>
    <property type="match status" value="2"/>
</dbReference>
<dbReference type="EMBL" id="CH476617">
    <property type="protein sequence ID" value="EEP80293.1"/>
    <property type="molecule type" value="Genomic_DNA"/>
</dbReference>
<dbReference type="PANTHER" id="PTHR22880:SF225">
    <property type="entry name" value="BROMODOMAIN-CONTAINING PROTEIN BET-1-RELATED"/>
    <property type="match status" value="1"/>
</dbReference>
<keyword evidence="7" id="KW-1185">Reference proteome</keyword>
<feature type="compositionally biased region" description="Basic and acidic residues" evidence="3">
    <location>
        <begin position="146"/>
        <end position="158"/>
    </location>
</feature>
<name>C4JRP6_UNCRE</name>
<feature type="compositionally biased region" description="Polar residues" evidence="3">
    <location>
        <begin position="57"/>
        <end position="78"/>
    </location>
</feature>
<dbReference type="FunCoup" id="C4JRP6">
    <property type="interactions" value="534"/>
</dbReference>
<feature type="compositionally biased region" description="Polar residues" evidence="3">
    <location>
        <begin position="180"/>
        <end position="194"/>
    </location>
</feature>
<evidence type="ECO:0000256" key="3">
    <source>
        <dbReference type="SAM" id="MobiDB-lite"/>
    </source>
</evidence>
<dbReference type="STRING" id="336963.C4JRP6"/>
<dbReference type="GO" id="GO:0000785">
    <property type="term" value="C:chromatin"/>
    <property type="evidence" value="ECO:0007669"/>
    <property type="project" value="TreeGrafter"/>
</dbReference>
<dbReference type="InterPro" id="IPR050935">
    <property type="entry name" value="Bromo_chromatin_reader"/>
</dbReference>
<feature type="compositionally biased region" description="Acidic residues" evidence="3">
    <location>
        <begin position="795"/>
        <end position="807"/>
    </location>
</feature>
<evidence type="ECO:0000259" key="5">
    <source>
        <dbReference type="PROSITE" id="PS51525"/>
    </source>
</evidence>
<dbReference type="Pfam" id="PF00439">
    <property type="entry name" value="Bromodomain"/>
    <property type="match status" value="2"/>
</dbReference>
<dbReference type="PRINTS" id="PR00503">
    <property type="entry name" value="BROMODOMAIN"/>
</dbReference>
<dbReference type="KEGG" id="ure:UREG_05135"/>
<feature type="region of interest" description="Disordered" evidence="3">
    <location>
        <begin position="1"/>
        <end position="241"/>
    </location>
</feature>
<gene>
    <name evidence="6" type="ORF">UREG_05135</name>
</gene>
<dbReference type="GO" id="GO:0006355">
    <property type="term" value="P:regulation of DNA-templated transcription"/>
    <property type="evidence" value="ECO:0007669"/>
    <property type="project" value="TreeGrafter"/>
</dbReference>
<dbReference type="VEuPathDB" id="FungiDB:UREG_05135"/>
<feature type="domain" description="NET" evidence="5">
    <location>
        <begin position="655"/>
        <end position="737"/>
    </location>
</feature>
<dbReference type="OrthoDB" id="784962at2759"/>
<evidence type="ECO:0000313" key="7">
    <source>
        <dbReference type="Proteomes" id="UP000002058"/>
    </source>
</evidence>
<evidence type="ECO:0000259" key="4">
    <source>
        <dbReference type="PROSITE" id="PS50014"/>
    </source>
</evidence>
<dbReference type="OMA" id="KMNIPHY"/>